<dbReference type="GO" id="GO:0071014">
    <property type="term" value="C:post-mRNA release spliceosomal complex"/>
    <property type="evidence" value="ECO:0007669"/>
    <property type="project" value="TreeGrafter"/>
</dbReference>
<evidence type="ECO:0000313" key="2">
    <source>
        <dbReference type="EMBL" id="KAF7275179.1"/>
    </source>
</evidence>
<dbReference type="InterPro" id="IPR013169">
    <property type="entry name" value="mRNA_splic_Cwf18-like"/>
</dbReference>
<protein>
    <recommendedName>
        <fullName evidence="4">Coiled-coil domain-containing protein 12</fullName>
    </recommendedName>
</protein>
<accession>A0A834I8U2</accession>
<evidence type="ECO:0000256" key="1">
    <source>
        <dbReference type="SAM" id="MobiDB-lite"/>
    </source>
</evidence>
<dbReference type="PANTHER" id="PTHR31551">
    <property type="entry name" value="PRE-MRNA-SPLICING FACTOR CWF18"/>
    <property type="match status" value="1"/>
</dbReference>
<evidence type="ECO:0008006" key="4">
    <source>
        <dbReference type="Google" id="ProtNLM"/>
    </source>
</evidence>
<feature type="region of interest" description="Disordered" evidence="1">
    <location>
        <begin position="1"/>
        <end position="82"/>
    </location>
</feature>
<evidence type="ECO:0000313" key="3">
    <source>
        <dbReference type="Proteomes" id="UP000625711"/>
    </source>
</evidence>
<dbReference type="AlphaFoldDB" id="A0A834I8U2"/>
<comment type="caution">
    <text evidence="2">The sequence shown here is derived from an EMBL/GenBank/DDBJ whole genome shotgun (WGS) entry which is preliminary data.</text>
</comment>
<dbReference type="Proteomes" id="UP000625711">
    <property type="component" value="Unassembled WGS sequence"/>
</dbReference>
<feature type="compositionally biased region" description="Polar residues" evidence="1">
    <location>
        <begin position="1"/>
        <end position="10"/>
    </location>
</feature>
<gene>
    <name evidence="2" type="ORF">GWI33_012108</name>
</gene>
<keyword evidence="3" id="KW-1185">Reference proteome</keyword>
<dbReference type="EMBL" id="JAACXV010011123">
    <property type="protein sequence ID" value="KAF7275179.1"/>
    <property type="molecule type" value="Genomic_DNA"/>
</dbReference>
<dbReference type="PANTHER" id="PTHR31551:SF1">
    <property type="entry name" value="COILED-COIL DOMAIN-CONTAINING PROTEIN 12"/>
    <property type="match status" value="1"/>
</dbReference>
<sequence>MSSNENSVSLEQKALQRREKLLALKRKREGKGNEDNPNSQHSDLEALPRPIFRSYKPSDENLHESALPTPKPEDVSAQVKDQLESGKSKIILDQLDVTALAPRKPDWDLKRDISKRMDKLERLTQRTIAELIRERLKERNEDLASMVNLGAESVDR</sequence>
<name>A0A834I8U2_RHYFE</name>
<reference evidence="2" key="1">
    <citation type="submission" date="2020-08" db="EMBL/GenBank/DDBJ databases">
        <title>Genome sequencing and assembly of the red palm weevil Rhynchophorus ferrugineus.</title>
        <authorList>
            <person name="Dias G.B."/>
            <person name="Bergman C.M."/>
            <person name="Manee M."/>
        </authorList>
    </citation>
    <scope>NUCLEOTIDE SEQUENCE</scope>
    <source>
        <strain evidence="2">AA-2017</strain>
        <tissue evidence="2">Whole larva</tissue>
    </source>
</reference>
<dbReference type="GO" id="GO:0005684">
    <property type="term" value="C:U2-type spliceosomal complex"/>
    <property type="evidence" value="ECO:0007669"/>
    <property type="project" value="TreeGrafter"/>
</dbReference>
<proteinExistence type="predicted"/>
<dbReference type="Pfam" id="PF08315">
    <property type="entry name" value="cwf18"/>
    <property type="match status" value="1"/>
</dbReference>
<organism evidence="2 3">
    <name type="scientific">Rhynchophorus ferrugineus</name>
    <name type="common">Red palm weevil</name>
    <name type="synonym">Curculio ferrugineus</name>
    <dbReference type="NCBI Taxonomy" id="354439"/>
    <lineage>
        <taxon>Eukaryota</taxon>
        <taxon>Metazoa</taxon>
        <taxon>Ecdysozoa</taxon>
        <taxon>Arthropoda</taxon>
        <taxon>Hexapoda</taxon>
        <taxon>Insecta</taxon>
        <taxon>Pterygota</taxon>
        <taxon>Neoptera</taxon>
        <taxon>Endopterygota</taxon>
        <taxon>Coleoptera</taxon>
        <taxon>Polyphaga</taxon>
        <taxon>Cucujiformia</taxon>
        <taxon>Curculionidae</taxon>
        <taxon>Dryophthorinae</taxon>
        <taxon>Rhynchophorus</taxon>
    </lineage>
</organism>
<dbReference type="OrthoDB" id="10261348at2759"/>